<dbReference type="PANTHER" id="PTHR34003">
    <property type="entry name" value="BLL2395 PROTEIN"/>
    <property type="match status" value="1"/>
</dbReference>
<keyword evidence="3" id="KW-1185">Reference proteome</keyword>
<evidence type="ECO:0000313" key="3">
    <source>
        <dbReference type="Proteomes" id="UP001302719"/>
    </source>
</evidence>
<dbReference type="Pfam" id="PF20409">
    <property type="entry name" value="SnoaL_5"/>
    <property type="match status" value="1"/>
</dbReference>
<proteinExistence type="predicted"/>
<dbReference type="Gene3D" id="3.10.450.50">
    <property type="match status" value="1"/>
</dbReference>
<evidence type="ECO:0000259" key="1">
    <source>
        <dbReference type="Pfam" id="PF20409"/>
    </source>
</evidence>
<protein>
    <submittedName>
        <fullName evidence="2">Nuclear transport factor 2 family protein</fullName>
    </submittedName>
</protein>
<organism evidence="2 3">
    <name type="scientific">Candidatus Nitrospira allomarina</name>
    <dbReference type="NCBI Taxonomy" id="3020900"/>
    <lineage>
        <taxon>Bacteria</taxon>
        <taxon>Pseudomonadati</taxon>
        <taxon>Nitrospirota</taxon>
        <taxon>Nitrospiria</taxon>
        <taxon>Nitrospirales</taxon>
        <taxon>Nitrospiraceae</taxon>
        <taxon>Nitrospira</taxon>
    </lineage>
</organism>
<sequence length="121" mass="14071">MTTQTALNLQDRLEDLFAYIREGRILDAINEFYADDAAMQENNESPTVGRSANLEREKQFLSTVKKWQRFDVTAKGVGKDVTFYETVMDWIARDGTPVHVEQVVVAKWQDGKIIHERYYHT</sequence>
<dbReference type="EMBL" id="CP116967">
    <property type="protein sequence ID" value="WNM58914.1"/>
    <property type="molecule type" value="Genomic_DNA"/>
</dbReference>
<evidence type="ECO:0000313" key="2">
    <source>
        <dbReference type="EMBL" id="WNM58914.1"/>
    </source>
</evidence>
<dbReference type="InterPro" id="IPR046860">
    <property type="entry name" value="SnoaL_5"/>
</dbReference>
<reference evidence="2 3" key="1">
    <citation type="submission" date="2023-01" db="EMBL/GenBank/DDBJ databases">
        <title>Cultivation and genomic characterization of new, ubiquitous marine nitrite-oxidizing bacteria from the Nitrospirales.</title>
        <authorList>
            <person name="Mueller A.J."/>
            <person name="Daebeler A."/>
            <person name="Herbold C.W."/>
            <person name="Kirkegaard R.H."/>
            <person name="Daims H."/>
        </authorList>
    </citation>
    <scope>NUCLEOTIDE SEQUENCE [LARGE SCALE GENOMIC DNA]</scope>
    <source>
        <strain evidence="2 3">VA</strain>
    </source>
</reference>
<gene>
    <name evidence="2" type="ORF">PP769_03870</name>
</gene>
<accession>A0AA96GBC6</accession>
<feature type="domain" description="SnoaL-like" evidence="1">
    <location>
        <begin position="10"/>
        <end position="119"/>
    </location>
</feature>
<dbReference type="KEGG" id="nall:PP769_03870"/>
<dbReference type="InterPro" id="IPR032710">
    <property type="entry name" value="NTF2-like_dom_sf"/>
</dbReference>
<dbReference type="AlphaFoldDB" id="A0AA96GBC6"/>
<dbReference type="Proteomes" id="UP001302719">
    <property type="component" value="Chromosome"/>
</dbReference>
<dbReference type="RefSeq" id="WP_312645407.1">
    <property type="nucleotide sequence ID" value="NZ_CP116967.1"/>
</dbReference>
<name>A0AA96GBC6_9BACT</name>
<dbReference type="PANTHER" id="PTHR34003:SF2">
    <property type="entry name" value="SNOAL-LIKE DOMAIN-CONTAINING PROTEIN"/>
    <property type="match status" value="1"/>
</dbReference>
<dbReference type="SUPFAM" id="SSF54427">
    <property type="entry name" value="NTF2-like"/>
    <property type="match status" value="1"/>
</dbReference>